<evidence type="ECO:0000313" key="3">
    <source>
        <dbReference type="Proteomes" id="UP000054350"/>
    </source>
</evidence>
<organism evidence="2 3">
    <name type="scientific">Allomyces macrogynus (strain ATCC 38327)</name>
    <name type="common">Allomyces javanicus var. macrogynus</name>
    <dbReference type="NCBI Taxonomy" id="578462"/>
    <lineage>
        <taxon>Eukaryota</taxon>
        <taxon>Fungi</taxon>
        <taxon>Fungi incertae sedis</taxon>
        <taxon>Blastocladiomycota</taxon>
        <taxon>Blastocladiomycetes</taxon>
        <taxon>Blastocladiales</taxon>
        <taxon>Blastocladiaceae</taxon>
        <taxon>Allomyces</taxon>
    </lineage>
</organism>
<keyword evidence="1" id="KW-1133">Transmembrane helix</keyword>
<dbReference type="AlphaFoldDB" id="A0A0L0T744"/>
<reference evidence="2 3" key="1">
    <citation type="submission" date="2009-11" db="EMBL/GenBank/DDBJ databases">
        <title>Annotation of Allomyces macrogynus ATCC 38327.</title>
        <authorList>
            <consortium name="The Broad Institute Genome Sequencing Platform"/>
            <person name="Russ C."/>
            <person name="Cuomo C."/>
            <person name="Burger G."/>
            <person name="Gray M.W."/>
            <person name="Holland P.W.H."/>
            <person name="King N."/>
            <person name="Lang F.B.F."/>
            <person name="Roger A.J."/>
            <person name="Ruiz-Trillo I."/>
            <person name="Young S.K."/>
            <person name="Zeng Q."/>
            <person name="Gargeya S."/>
            <person name="Fitzgerald M."/>
            <person name="Haas B."/>
            <person name="Abouelleil A."/>
            <person name="Alvarado L."/>
            <person name="Arachchi H.M."/>
            <person name="Berlin A."/>
            <person name="Chapman S.B."/>
            <person name="Gearin G."/>
            <person name="Goldberg J."/>
            <person name="Griggs A."/>
            <person name="Gujja S."/>
            <person name="Hansen M."/>
            <person name="Heiman D."/>
            <person name="Howarth C."/>
            <person name="Larimer J."/>
            <person name="Lui A."/>
            <person name="MacDonald P.J.P."/>
            <person name="McCowen C."/>
            <person name="Montmayeur A."/>
            <person name="Murphy C."/>
            <person name="Neiman D."/>
            <person name="Pearson M."/>
            <person name="Priest M."/>
            <person name="Roberts A."/>
            <person name="Saif S."/>
            <person name="Shea T."/>
            <person name="Sisk P."/>
            <person name="Stolte C."/>
            <person name="Sykes S."/>
            <person name="Wortman J."/>
            <person name="Nusbaum C."/>
            <person name="Birren B."/>
        </authorList>
    </citation>
    <scope>NUCLEOTIDE SEQUENCE [LARGE SCALE GENOMIC DNA]</scope>
    <source>
        <strain evidence="2 3">ATCC 38327</strain>
    </source>
</reference>
<dbReference type="OrthoDB" id="10457665at2759"/>
<sequence length="299" mass="30998">MTAALAKPCAKAARDALCTISPVWNSMASASDSARTAKETQYLSSFAKPLDAMCTPACAKEFQASDKAISDACAVSQFPNDEQFDVDQRIVQAGSLQGGSMFLGWQAACMRDPGSGDPCGYSLLRKAMRDNLRVLAVVPAPPFPLPPAAYTSSTSSGAKDVLCGGCAVAARQGLPTGDSVQHRATTDHAADAKIAASVKDVCGWSLNVNAKSLAEAGLKVDDKTMLVDVPFMSGFDHGGLGAGGIVGIVLALLVILVGGAFLWIRYLRQGGSLLRLRASLKVGATPAAFQKGVRQTDGT</sequence>
<evidence type="ECO:0000256" key="1">
    <source>
        <dbReference type="SAM" id="Phobius"/>
    </source>
</evidence>
<keyword evidence="1" id="KW-0472">Membrane</keyword>
<protein>
    <submittedName>
        <fullName evidence="2">Uncharacterized protein</fullName>
    </submittedName>
</protein>
<gene>
    <name evidence="2" type="ORF">AMAG_14672</name>
</gene>
<dbReference type="EMBL" id="GG745366">
    <property type="protein sequence ID" value="KNE70550.1"/>
    <property type="molecule type" value="Genomic_DNA"/>
</dbReference>
<feature type="transmembrane region" description="Helical" evidence="1">
    <location>
        <begin position="240"/>
        <end position="267"/>
    </location>
</feature>
<name>A0A0L0T744_ALLM3</name>
<proteinExistence type="predicted"/>
<reference evidence="3" key="2">
    <citation type="submission" date="2009-11" db="EMBL/GenBank/DDBJ databases">
        <title>The Genome Sequence of Allomyces macrogynus strain ATCC 38327.</title>
        <authorList>
            <consortium name="The Broad Institute Genome Sequencing Platform"/>
            <person name="Russ C."/>
            <person name="Cuomo C."/>
            <person name="Shea T."/>
            <person name="Young S.K."/>
            <person name="Zeng Q."/>
            <person name="Koehrsen M."/>
            <person name="Haas B."/>
            <person name="Borodovsky M."/>
            <person name="Guigo R."/>
            <person name="Alvarado L."/>
            <person name="Berlin A."/>
            <person name="Borenstein D."/>
            <person name="Chen Z."/>
            <person name="Engels R."/>
            <person name="Freedman E."/>
            <person name="Gellesch M."/>
            <person name="Goldberg J."/>
            <person name="Griggs A."/>
            <person name="Gujja S."/>
            <person name="Heiman D."/>
            <person name="Hepburn T."/>
            <person name="Howarth C."/>
            <person name="Jen D."/>
            <person name="Larson L."/>
            <person name="Lewis B."/>
            <person name="Mehta T."/>
            <person name="Park D."/>
            <person name="Pearson M."/>
            <person name="Roberts A."/>
            <person name="Saif S."/>
            <person name="Shenoy N."/>
            <person name="Sisk P."/>
            <person name="Stolte C."/>
            <person name="Sykes S."/>
            <person name="Walk T."/>
            <person name="White J."/>
            <person name="Yandava C."/>
            <person name="Burger G."/>
            <person name="Gray M.W."/>
            <person name="Holland P.W.H."/>
            <person name="King N."/>
            <person name="Lang F.B.F."/>
            <person name="Roger A.J."/>
            <person name="Ruiz-Trillo I."/>
            <person name="Lander E."/>
            <person name="Nusbaum C."/>
        </authorList>
    </citation>
    <scope>NUCLEOTIDE SEQUENCE [LARGE SCALE GENOMIC DNA]</scope>
    <source>
        <strain evidence="3">ATCC 38327</strain>
    </source>
</reference>
<keyword evidence="3" id="KW-1185">Reference proteome</keyword>
<evidence type="ECO:0000313" key="2">
    <source>
        <dbReference type="EMBL" id="KNE70550.1"/>
    </source>
</evidence>
<dbReference type="VEuPathDB" id="FungiDB:AMAG_14672"/>
<keyword evidence="1" id="KW-0812">Transmembrane</keyword>
<accession>A0A0L0T744</accession>
<dbReference type="Proteomes" id="UP000054350">
    <property type="component" value="Unassembled WGS sequence"/>
</dbReference>